<dbReference type="Proteomes" id="UP001589906">
    <property type="component" value="Unassembled WGS sequence"/>
</dbReference>
<name>A0ABV6R4K9_9CAUL</name>
<evidence type="ECO:0000313" key="2">
    <source>
        <dbReference type="EMBL" id="MFC0634559.1"/>
    </source>
</evidence>
<comment type="caution">
    <text evidence="2">The sequence shown here is derived from an EMBL/GenBank/DDBJ whole genome shotgun (WGS) entry which is preliminary data.</text>
</comment>
<accession>A0ABV6R4K9</accession>
<feature type="transmembrane region" description="Helical" evidence="1">
    <location>
        <begin position="6"/>
        <end position="28"/>
    </location>
</feature>
<evidence type="ECO:0008006" key="4">
    <source>
        <dbReference type="Google" id="ProtNLM"/>
    </source>
</evidence>
<dbReference type="RefSeq" id="WP_376836605.1">
    <property type="nucleotide sequence ID" value="NZ_JBHLSW010000007.1"/>
</dbReference>
<proteinExistence type="predicted"/>
<keyword evidence="1" id="KW-1133">Transmembrane helix</keyword>
<organism evidence="2 3">
    <name type="scientific">Brevundimonas balnearis</name>
    <dbReference type="NCBI Taxonomy" id="1572858"/>
    <lineage>
        <taxon>Bacteria</taxon>
        <taxon>Pseudomonadati</taxon>
        <taxon>Pseudomonadota</taxon>
        <taxon>Alphaproteobacteria</taxon>
        <taxon>Caulobacterales</taxon>
        <taxon>Caulobacteraceae</taxon>
        <taxon>Brevundimonas</taxon>
    </lineage>
</organism>
<feature type="transmembrane region" description="Helical" evidence="1">
    <location>
        <begin position="35"/>
        <end position="57"/>
    </location>
</feature>
<keyword evidence="3" id="KW-1185">Reference proteome</keyword>
<protein>
    <recommendedName>
        <fullName evidence="4">Multidrug transporter</fullName>
    </recommendedName>
</protein>
<keyword evidence="1" id="KW-0812">Transmembrane</keyword>
<gene>
    <name evidence="2" type="ORF">ACFFGE_11825</name>
</gene>
<evidence type="ECO:0000256" key="1">
    <source>
        <dbReference type="SAM" id="Phobius"/>
    </source>
</evidence>
<evidence type="ECO:0000313" key="3">
    <source>
        <dbReference type="Proteomes" id="UP001589906"/>
    </source>
</evidence>
<keyword evidence="1" id="KW-0472">Membrane</keyword>
<dbReference type="EMBL" id="JBHLSW010000007">
    <property type="protein sequence ID" value="MFC0634559.1"/>
    <property type="molecule type" value="Genomic_DNA"/>
</dbReference>
<reference evidence="2 3" key="1">
    <citation type="submission" date="2024-09" db="EMBL/GenBank/DDBJ databases">
        <authorList>
            <person name="Sun Q."/>
            <person name="Mori K."/>
        </authorList>
    </citation>
    <scope>NUCLEOTIDE SEQUENCE [LARGE SCALE GENOMIC DNA]</scope>
    <source>
        <strain evidence="2 3">NCAIM B.02621</strain>
    </source>
</reference>
<sequence length="230" mass="25331">MVWWWWILPGVLAFCGLTFLISGLSALFRGRPLSGLLAAIGGGGLAAAGVAIALFGMNLQTWQRLTYEQSVATISLRQTAPQRFEATVTRPDGSSGAYPLAGDEWRIEAQVLRWEPWANVLGLNAQYRLERLSGRYRSIDQELNDERSAHDLTLPAEAEREPWDLDAWLVAQRMGRYVRAVDTLYGSAAYMPMADGAVYEVWLTQSGLIARPANAAANTASTDGGWVRAR</sequence>